<dbReference type="Proteomes" id="UP000309231">
    <property type="component" value="Chromosome"/>
</dbReference>
<keyword evidence="8" id="KW-1185">Reference proteome</keyword>
<proteinExistence type="predicted"/>
<reference evidence="6 8" key="2">
    <citation type="journal article" date="2019" name="BMC Evol. Biol.">
        <title>Comparative genomics of Mycobacterium mucogenicum and Mycobacterium neoaurum clade members emphasizing tRNA and non-coding RNA.</title>
        <authorList>
            <person name="Behra P.R.K."/>
            <person name="Pettersson B.M.F."/>
            <person name="Das S."/>
            <person name="Dasgupta S."/>
            <person name="Kirsebom L.A."/>
        </authorList>
    </citation>
    <scope>NUCLEOTIDE SEQUENCE [LARGE SCALE GENOMIC DNA]</scope>
    <source>
        <strain evidence="6 8">DSM 44124</strain>
    </source>
</reference>
<protein>
    <submittedName>
        <fullName evidence="7">TetR/AcrR family transcriptional regulator</fullName>
    </submittedName>
</protein>
<dbReference type="Gene3D" id="1.10.357.10">
    <property type="entry name" value="Tetracycline Repressor, domain 2"/>
    <property type="match status" value="1"/>
</dbReference>
<keyword evidence="3" id="KW-0804">Transcription</keyword>
<dbReference type="Pfam" id="PF00440">
    <property type="entry name" value="TetR_N"/>
    <property type="match status" value="1"/>
</dbReference>
<dbReference type="RefSeq" id="WP_020102418.1">
    <property type="nucleotide sequence ID" value="NZ_ANBS01000023.1"/>
</dbReference>
<feature type="domain" description="HTH tetR-type" evidence="5">
    <location>
        <begin position="18"/>
        <end position="78"/>
    </location>
</feature>
<evidence type="ECO:0000256" key="3">
    <source>
        <dbReference type="ARBA" id="ARBA00023163"/>
    </source>
</evidence>
<keyword evidence="2 4" id="KW-0238">DNA-binding</keyword>
<gene>
    <name evidence="6" type="ORF">C1S78_021760</name>
    <name evidence="7" type="ORF">C1S78_21710</name>
</gene>
<dbReference type="PROSITE" id="PS50977">
    <property type="entry name" value="HTH_TETR_2"/>
    <property type="match status" value="1"/>
</dbReference>
<evidence type="ECO:0000256" key="2">
    <source>
        <dbReference type="ARBA" id="ARBA00023125"/>
    </source>
</evidence>
<evidence type="ECO:0000256" key="4">
    <source>
        <dbReference type="PROSITE-ProRule" id="PRU00335"/>
    </source>
</evidence>
<reference evidence="6 8" key="3">
    <citation type="journal article" date="2019" name="Sci. Rep.">
        <title>Insight into the biology of Mycobacterium mucogenicum and Mycobacterium neoaurum clade members.</title>
        <authorList>
            <person name="Behra P.R.K."/>
            <person name="Pettersson B.M.F."/>
            <person name="Ramesh M."/>
            <person name="Dasgupta S."/>
            <person name="Kirsebom L.A."/>
        </authorList>
    </citation>
    <scope>NUCLEOTIDE SEQUENCE [LARGE SCALE GENOMIC DNA]</scope>
    <source>
        <strain evidence="6 8">DSM 44124</strain>
    </source>
</reference>
<evidence type="ECO:0000259" key="5">
    <source>
        <dbReference type="PROSITE" id="PS50977"/>
    </source>
</evidence>
<dbReference type="InterPro" id="IPR036271">
    <property type="entry name" value="Tet_transcr_reg_TetR-rel_C_sf"/>
</dbReference>
<keyword evidence="1" id="KW-0805">Transcription regulation</keyword>
<dbReference type="InterPro" id="IPR009057">
    <property type="entry name" value="Homeodomain-like_sf"/>
</dbReference>
<dbReference type="KEGG" id="mmuc:C1S78_021760"/>
<dbReference type="SUPFAM" id="SSF46689">
    <property type="entry name" value="Homeodomain-like"/>
    <property type="match status" value="1"/>
</dbReference>
<dbReference type="GO" id="GO:0003677">
    <property type="term" value="F:DNA binding"/>
    <property type="evidence" value="ECO:0007669"/>
    <property type="project" value="UniProtKB-UniRule"/>
</dbReference>
<sequence length="209" mass="22300">MAPIARRKPGRPSAETTTANRQRILRAARESFIEFGYTTTTFEVIAARAGLSRPALHYHFANKPQLYRDAIDRPAAAVIAEAAATARNSETLTSQLVSFFSAALGADNPDQCNAQLVAAAVRESVRDAKLIVTDHSVLRAARTFISSAMREAVDRDELSSETNIADAAEAMVAVLCGIASYPTAVGPAENLPAIVSAFELLITDRLLAG</sequence>
<evidence type="ECO:0000256" key="1">
    <source>
        <dbReference type="ARBA" id="ARBA00023015"/>
    </source>
</evidence>
<dbReference type="EMBL" id="CP062008">
    <property type="protein sequence ID" value="QPG68094.1"/>
    <property type="molecule type" value="Genomic_DNA"/>
</dbReference>
<dbReference type="EMBL" id="POTL01000001">
    <property type="protein sequence ID" value="TLH54635.1"/>
    <property type="molecule type" value="Genomic_DNA"/>
</dbReference>
<feature type="DNA-binding region" description="H-T-H motif" evidence="4">
    <location>
        <begin position="41"/>
        <end position="60"/>
    </location>
</feature>
<evidence type="ECO:0000313" key="7">
    <source>
        <dbReference type="EMBL" id="TLH54635.1"/>
    </source>
</evidence>
<evidence type="ECO:0000313" key="8">
    <source>
        <dbReference type="Proteomes" id="UP000309231"/>
    </source>
</evidence>
<name>A0A8H2JG40_MYCMU</name>
<dbReference type="AlphaFoldDB" id="A0A8H2JG40"/>
<reference evidence="7" key="1">
    <citation type="submission" date="2018-01" db="EMBL/GenBank/DDBJ databases">
        <title>Comparative genomics of Mycobacterium mucogenicum and Mycobacterium neoaurum clade members emphasizing tRNA and non-coding RNA.</title>
        <authorList>
            <person name="Behra P.R.K."/>
            <person name="Pettersson B.M.F."/>
            <person name="Das S."/>
            <person name="Dasgupta S."/>
            <person name="Kirsebom L.A."/>
        </authorList>
    </citation>
    <scope>NUCLEOTIDE SEQUENCE</scope>
    <source>
        <strain evidence="7">DSM 44124</strain>
    </source>
</reference>
<dbReference type="SUPFAM" id="SSF48498">
    <property type="entry name" value="Tetracyclin repressor-like, C-terminal domain"/>
    <property type="match status" value="1"/>
</dbReference>
<dbReference type="InterPro" id="IPR001647">
    <property type="entry name" value="HTH_TetR"/>
</dbReference>
<dbReference type="PANTHER" id="PTHR47506">
    <property type="entry name" value="TRANSCRIPTIONAL REGULATORY PROTEIN"/>
    <property type="match status" value="1"/>
</dbReference>
<evidence type="ECO:0000313" key="6">
    <source>
        <dbReference type="EMBL" id="QPG68094.1"/>
    </source>
</evidence>
<dbReference type="GeneID" id="76727575"/>
<dbReference type="PANTHER" id="PTHR47506:SF1">
    <property type="entry name" value="HTH-TYPE TRANSCRIPTIONAL REGULATOR YJDC"/>
    <property type="match status" value="1"/>
</dbReference>
<dbReference type="PRINTS" id="PR00455">
    <property type="entry name" value="HTHTETR"/>
</dbReference>
<organism evidence="7">
    <name type="scientific">Mycolicibacterium mucogenicum DSM 44124</name>
    <dbReference type="NCBI Taxonomy" id="1226753"/>
    <lineage>
        <taxon>Bacteria</taxon>
        <taxon>Bacillati</taxon>
        <taxon>Actinomycetota</taxon>
        <taxon>Actinomycetes</taxon>
        <taxon>Mycobacteriales</taxon>
        <taxon>Mycobacteriaceae</taxon>
        <taxon>Mycolicibacterium</taxon>
    </lineage>
</organism>
<accession>A0A8H2JG40</accession>